<keyword evidence="4" id="KW-0547">Nucleotide-binding</keyword>
<comment type="subcellular location">
    <subcellularLocation>
        <location evidence="1">Secreted</location>
    </subcellularLocation>
</comment>
<comment type="similarity">
    <text evidence="4">Belongs to the 5'-nucleotidase family.</text>
</comment>
<protein>
    <submittedName>
        <fullName evidence="7">Bifunctional metallophosphatase/5'-nucleotidase</fullName>
    </submittedName>
</protein>
<evidence type="ECO:0000313" key="7">
    <source>
        <dbReference type="EMBL" id="NMO13562.1"/>
    </source>
</evidence>
<dbReference type="GO" id="GO:0005576">
    <property type="term" value="C:extracellular region"/>
    <property type="evidence" value="ECO:0007669"/>
    <property type="project" value="UniProtKB-SubCell"/>
</dbReference>
<dbReference type="GO" id="GO:0000166">
    <property type="term" value="F:nucleotide binding"/>
    <property type="evidence" value="ECO:0007669"/>
    <property type="project" value="UniProtKB-KW"/>
</dbReference>
<name>A0A848L5L0_9BACT</name>
<dbReference type="GO" id="GO:0008253">
    <property type="term" value="F:5'-nucleotidase activity"/>
    <property type="evidence" value="ECO:0007669"/>
    <property type="project" value="TreeGrafter"/>
</dbReference>
<feature type="signal peptide" evidence="4">
    <location>
        <begin position="1"/>
        <end position="32"/>
    </location>
</feature>
<dbReference type="GO" id="GO:0030288">
    <property type="term" value="C:outer membrane-bounded periplasmic space"/>
    <property type="evidence" value="ECO:0007669"/>
    <property type="project" value="TreeGrafter"/>
</dbReference>
<feature type="chain" id="PRO_5033091824" evidence="4">
    <location>
        <begin position="33"/>
        <end position="581"/>
    </location>
</feature>
<dbReference type="PRINTS" id="PR01607">
    <property type="entry name" value="APYRASEFAMLY"/>
</dbReference>
<keyword evidence="3 4" id="KW-0732">Signal</keyword>
<sequence length="581" mass="61055">MKNPSTPIPGPRSRRRAFTFLGALFTSVALLAQPGCDDEEPEPQPQPQPPEPVRVQVLAFNDFHGNLEAPTGSNGRIRVPATDGGTAVDVNAGGAAYLSHHIQALRQENPQNTVVVSAGDLIGASPLASGIFHDEPTIEVMNLMGLDINSVGNHEFDEGFTELLRMQTGGCHPVDGCQANPTFPGANFTFLSANVFTDVATRKTLLPAYDIREFQGVKVAFIGMTLEGTPLIVNPTGVAGLTFQDEADTVNALVPELKQQGVEAIVVVIHEGGLPTGSFDECPGISGPIKDLAERFDDEVDVIASGHTHQAYNCIIDGKRVTSAASNGRLLTDIDIVLDPTTRDVVETTARNVIVTRDTPHTLVADFVQATIGKVAPLRDKVIGLTESGLAAPVRPLPAGTSGESTLGNVVADAMLAATRSEQTGGAVIAMQNPGGVRADINAGDITFGEVFAVQPFANNMVTLTLTGAQIDTLLEQQFQPSGTSILQVSQGFAFSWSASAPRGSKVDPASITLNGTPLNPAANYRVTVNNFMAGGGDGLAVLTEGRDPRTGPIDLDVLEAYTRANNPLVTPQLGRITLLP</sequence>
<evidence type="ECO:0000256" key="4">
    <source>
        <dbReference type="RuleBase" id="RU362119"/>
    </source>
</evidence>
<dbReference type="SUPFAM" id="SSF55816">
    <property type="entry name" value="5'-nucleotidase (syn. UDP-sugar hydrolase), C-terminal domain"/>
    <property type="match status" value="1"/>
</dbReference>
<dbReference type="EMBL" id="JABBJJ010000004">
    <property type="protein sequence ID" value="NMO13562.1"/>
    <property type="molecule type" value="Genomic_DNA"/>
</dbReference>
<evidence type="ECO:0000259" key="6">
    <source>
        <dbReference type="Pfam" id="PF02872"/>
    </source>
</evidence>
<dbReference type="RefSeq" id="WP_169342838.1">
    <property type="nucleotide sequence ID" value="NZ_JABBJJ010000004.1"/>
</dbReference>
<keyword evidence="2" id="KW-0964">Secreted</keyword>
<dbReference type="GO" id="GO:0008768">
    <property type="term" value="F:UDP-sugar diphosphatase activity"/>
    <property type="evidence" value="ECO:0007669"/>
    <property type="project" value="TreeGrafter"/>
</dbReference>
<dbReference type="InterPro" id="IPR029052">
    <property type="entry name" value="Metallo-depent_PP-like"/>
</dbReference>
<evidence type="ECO:0000256" key="2">
    <source>
        <dbReference type="ARBA" id="ARBA00022525"/>
    </source>
</evidence>
<organism evidence="7 8">
    <name type="scientific">Pyxidicoccus fallax</name>
    <dbReference type="NCBI Taxonomy" id="394095"/>
    <lineage>
        <taxon>Bacteria</taxon>
        <taxon>Pseudomonadati</taxon>
        <taxon>Myxococcota</taxon>
        <taxon>Myxococcia</taxon>
        <taxon>Myxococcales</taxon>
        <taxon>Cystobacterineae</taxon>
        <taxon>Myxococcaceae</taxon>
        <taxon>Pyxidicoccus</taxon>
    </lineage>
</organism>
<dbReference type="PANTHER" id="PTHR11575:SF24">
    <property type="entry name" value="5'-NUCLEOTIDASE"/>
    <property type="match status" value="1"/>
</dbReference>
<dbReference type="Proteomes" id="UP000518300">
    <property type="component" value="Unassembled WGS sequence"/>
</dbReference>
<dbReference type="FunFam" id="3.90.780.10:FF:000004">
    <property type="entry name" value="UDP-sugar hydrolase, putative"/>
    <property type="match status" value="1"/>
</dbReference>
<proteinExistence type="inferred from homology"/>
<dbReference type="InterPro" id="IPR006179">
    <property type="entry name" value="5_nucleotidase/apyrase"/>
</dbReference>
<dbReference type="InterPro" id="IPR008334">
    <property type="entry name" value="5'-Nucleotdase_C"/>
</dbReference>
<keyword evidence="8" id="KW-1185">Reference proteome</keyword>
<evidence type="ECO:0000256" key="1">
    <source>
        <dbReference type="ARBA" id="ARBA00004613"/>
    </source>
</evidence>
<dbReference type="PANTHER" id="PTHR11575">
    <property type="entry name" value="5'-NUCLEOTIDASE-RELATED"/>
    <property type="match status" value="1"/>
</dbReference>
<gene>
    <name evidence="7" type="ORF">HG543_01615</name>
</gene>
<dbReference type="AlphaFoldDB" id="A0A848L5L0"/>
<evidence type="ECO:0000256" key="3">
    <source>
        <dbReference type="ARBA" id="ARBA00022729"/>
    </source>
</evidence>
<dbReference type="Gene3D" id="3.90.780.10">
    <property type="entry name" value="5'-Nucleotidase, C-terminal domain"/>
    <property type="match status" value="1"/>
</dbReference>
<evidence type="ECO:0000313" key="8">
    <source>
        <dbReference type="Proteomes" id="UP000518300"/>
    </source>
</evidence>
<reference evidence="7 8" key="1">
    <citation type="submission" date="2020-04" db="EMBL/GenBank/DDBJ databases">
        <title>Draft genome of Pyxidicoccus fallax type strain.</title>
        <authorList>
            <person name="Whitworth D.E."/>
        </authorList>
    </citation>
    <scope>NUCLEOTIDE SEQUENCE [LARGE SCALE GENOMIC DNA]</scope>
    <source>
        <strain evidence="7 8">DSM 14698</strain>
    </source>
</reference>
<dbReference type="InterPro" id="IPR004843">
    <property type="entry name" value="Calcineurin-like_PHP"/>
</dbReference>
<dbReference type="Pfam" id="PF02872">
    <property type="entry name" value="5_nucleotid_C"/>
    <property type="match status" value="1"/>
</dbReference>
<dbReference type="InterPro" id="IPR036907">
    <property type="entry name" value="5'-Nucleotdase_C_sf"/>
</dbReference>
<accession>A0A848L5L0</accession>
<comment type="caution">
    <text evidence="7">The sequence shown here is derived from an EMBL/GenBank/DDBJ whole genome shotgun (WGS) entry which is preliminary data.</text>
</comment>
<dbReference type="GO" id="GO:0009166">
    <property type="term" value="P:nucleotide catabolic process"/>
    <property type="evidence" value="ECO:0007669"/>
    <property type="project" value="InterPro"/>
</dbReference>
<feature type="domain" description="Calcineurin-like phosphoesterase" evidence="5">
    <location>
        <begin position="57"/>
        <end position="310"/>
    </location>
</feature>
<keyword evidence="4" id="KW-0378">Hydrolase</keyword>
<dbReference type="SUPFAM" id="SSF56300">
    <property type="entry name" value="Metallo-dependent phosphatases"/>
    <property type="match status" value="1"/>
</dbReference>
<dbReference type="Pfam" id="PF00149">
    <property type="entry name" value="Metallophos"/>
    <property type="match status" value="1"/>
</dbReference>
<dbReference type="Gene3D" id="3.60.21.10">
    <property type="match status" value="1"/>
</dbReference>
<evidence type="ECO:0000259" key="5">
    <source>
        <dbReference type="Pfam" id="PF00149"/>
    </source>
</evidence>
<feature type="domain" description="5'-Nucleotidase C-terminal" evidence="6">
    <location>
        <begin position="398"/>
        <end position="544"/>
    </location>
</feature>